<dbReference type="Gene3D" id="2.60.120.340">
    <property type="entry name" value="Nucleoplasmin core domain"/>
    <property type="match status" value="1"/>
</dbReference>
<dbReference type="FunFam" id="3.10.50.40:FF:000006">
    <property type="entry name" value="Peptidyl-prolyl cis-trans isomerase"/>
    <property type="match status" value="1"/>
</dbReference>
<evidence type="ECO:0000256" key="1">
    <source>
        <dbReference type="ARBA" id="ARBA00000971"/>
    </source>
</evidence>
<evidence type="ECO:0000256" key="4">
    <source>
        <dbReference type="PIRNR" id="PIRNR001473"/>
    </source>
</evidence>
<comment type="caution">
    <text evidence="8">The sequence shown here is derived from an EMBL/GenBank/DDBJ whole genome shotgun (WGS) entry which is preliminary data.</text>
</comment>
<dbReference type="PANTHER" id="PTHR43811:SF19">
    <property type="entry name" value="39 KDA FK506-BINDING NUCLEAR PROTEIN"/>
    <property type="match status" value="1"/>
</dbReference>
<dbReference type="PIRSF" id="PIRSF001473">
    <property type="entry name" value="FK506-bp_FPR3"/>
    <property type="match status" value="1"/>
</dbReference>
<dbReference type="Gene3D" id="3.10.50.40">
    <property type="match status" value="1"/>
</dbReference>
<comment type="similarity">
    <text evidence="4">Belongs to the FKBP-type PPIase family.</text>
</comment>
<dbReference type="InterPro" id="IPR023566">
    <property type="entry name" value="PPIase_Fpr3/Fpr4-like"/>
</dbReference>
<dbReference type="InterPro" id="IPR041232">
    <property type="entry name" value="NPL"/>
</dbReference>
<dbReference type="SUPFAM" id="SSF54534">
    <property type="entry name" value="FKBP-like"/>
    <property type="match status" value="1"/>
</dbReference>
<dbReference type="EC" id="5.2.1.8" evidence="4"/>
<dbReference type="EMBL" id="JARGEI010000019">
    <property type="protein sequence ID" value="KAJ8714659.1"/>
    <property type="molecule type" value="Genomic_DNA"/>
</dbReference>
<feature type="compositionally biased region" description="Acidic residues" evidence="6">
    <location>
        <begin position="188"/>
        <end position="218"/>
    </location>
</feature>
<evidence type="ECO:0000256" key="5">
    <source>
        <dbReference type="PROSITE-ProRule" id="PRU00277"/>
    </source>
</evidence>
<dbReference type="AlphaFoldDB" id="A0AAD7YGQ2"/>
<dbReference type="PANTHER" id="PTHR43811">
    <property type="entry name" value="FKBP-TYPE PEPTIDYL-PROLYL CIS-TRANS ISOMERASE FKPA"/>
    <property type="match status" value="1"/>
</dbReference>
<dbReference type="InterPro" id="IPR046357">
    <property type="entry name" value="PPIase_dom_sf"/>
</dbReference>
<feature type="compositionally biased region" description="Basic residues" evidence="6">
    <location>
        <begin position="136"/>
        <end position="146"/>
    </location>
</feature>
<feature type="compositionally biased region" description="Basic and acidic residues" evidence="6">
    <location>
        <begin position="278"/>
        <end position="311"/>
    </location>
</feature>
<dbReference type="Pfam" id="PF17800">
    <property type="entry name" value="NPL"/>
    <property type="match status" value="1"/>
</dbReference>
<evidence type="ECO:0000256" key="2">
    <source>
        <dbReference type="ARBA" id="ARBA00023110"/>
    </source>
</evidence>
<dbReference type="GO" id="GO:0005730">
    <property type="term" value="C:nucleolus"/>
    <property type="evidence" value="ECO:0007669"/>
    <property type="project" value="TreeGrafter"/>
</dbReference>
<dbReference type="GO" id="GO:0003755">
    <property type="term" value="F:peptidyl-prolyl cis-trans isomerase activity"/>
    <property type="evidence" value="ECO:0007669"/>
    <property type="project" value="UniProtKB-KW"/>
</dbReference>
<comment type="catalytic activity">
    <reaction evidence="1 4 5">
        <text>[protein]-peptidylproline (omega=180) = [protein]-peptidylproline (omega=0)</text>
        <dbReference type="Rhea" id="RHEA:16237"/>
        <dbReference type="Rhea" id="RHEA-COMP:10747"/>
        <dbReference type="Rhea" id="RHEA-COMP:10748"/>
        <dbReference type="ChEBI" id="CHEBI:83833"/>
        <dbReference type="ChEBI" id="CHEBI:83834"/>
        <dbReference type="EC" id="5.2.1.8"/>
    </reaction>
</comment>
<evidence type="ECO:0000256" key="6">
    <source>
        <dbReference type="SAM" id="MobiDB-lite"/>
    </source>
</evidence>
<feature type="region of interest" description="Disordered" evidence="6">
    <location>
        <begin position="95"/>
        <end position="313"/>
    </location>
</feature>
<feature type="domain" description="PPIase FKBP-type" evidence="7">
    <location>
        <begin position="332"/>
        <end position="420"/>
    </location>
</feature>
<accession>A0AAD7YGQ2</accession>
<sequence>MFWGLIMEPNKRYTQVVEKPFHISQAAMDISTGDNDPCQVMVVVDGKNFLVCTLQKGKVIQVPLDLYFKTGDSISFLTNGKCNVHLTGYLDPEFEEDLEEEEEPVDDEEEEDVPPALVPAKNKRKLEAANDATANKKAKAEKKGKKAAAAESDSDEEEDDDDQLQKFLDGEDIDTDDNDDSFKLNASAEDDSDEEDDDDDEEDEEDDEDDDDEEEEEEAPKKKKKEVAAEVDSTLDSSKEDAVDTSKLSKSQKRRLKKKQQQAAKLANGAPAQVNGVDKAKKEEPKAKAEKKKPEAKKEADSPSEKKEKKQISGGVSIEDLKVGSGPVAKSGKVVMVYYEGRLKQNNKMFDNCVKGPGFKFRLGSKEVISGWDVGIAGMKVGGKRRIVCPPAMAYGAKGSPPVIPPNSTLVFEVELKNVK</sequence>
<dbReference type="GO" id="GO:0000785">
    <property type="term" value="C:chromatin"/>
    <property type="evidence" value="ECO:0007669"/>
    <property type="project" value="TreeGrafter"/>
</dbReference>
<evidence type="ECO:0000259" key="7">
    <source>
        <dbReference type="PROSITE" id="PS50059"/>
    </source>
</evidence>
<proteinExistence type="inferred from homology"/>
<reference evidence="8" key="1">
    <citation type="submission" date="2023-03" db="EMBL/GenBank/DDBJ databases">
        <title>Chromosome-level genomes of two armyworms, Mythimna separata and Mythimna loreyi, provide insights into the biosynthesis and reception of sex pheromones.</title>
        <authorList>
            <person name="Zhao H."/>
        </authorList>
    </citation>
    <scope>NUCLEOTIDE SEQUENCE</scope>
    <source>
        <strain evidence="8">BeijingLab</strain>
        <tissue evidence="8">Pupa</tissue>
    </source>
</reference>
<keyword evidence="3 4" id="KW-0413">Isomerase</keyword>
<evidence type="ECO:0000313" key="8">
    <source>
        <dbReference type="EMBL" id="KAJ8714659.1"/>
    </source>
</evidence>
<feature type="compositionally biased region" description="Acidic residues" evidence="6">
    <location>
        <begin position="170"/>
        <end position="179"/>
    </location>
</feature>
<keyword evidence="2 4" id="KW-0697">Rotamase</keyword>
<dbReference type="PROSITE" id="PS50059">
    <property type="entry name" value="FKBP_PPIASE"/>
    <property type="match status" value="1"/>
</dbReference>
<feature type="compositionally biased region" description="Acidic residues" evidence="6">
    <location>
        <begin position="152"/>
        <end position="162"/>
    </location>
</feature>
<dbReference type="InterPro" id="IPR001179">
    <property type="entry name" value="PPIase_FKBP_dom"/>
</dbReference>
<dbReference type="Proteomes" id="UP001231518">
    <property type="component" value="Chromosome 13"/>
</dbReference>
<name>A0AAD7YGQ2_MYTSE</name>
<feature type="compositionally biased region" description="Acidic residues" evidence="6">
    <location>
        <begin position="95"/>
        <end position="113"/>
    </location>
</feature>
<dbReference type="Pfam" id="PF00254">
    <property type="entry name" value="FKBP_C"/>
    <property type="match status" value="1"/>
</dbReference>
<keyword evidence="9" id="KW-1185">Reference proteome</keyword>
<protein>
    <recommendedName>
        <fullName evidence="4">FK506-binding protein</fullName>
        <ecNumber evidence="4">5.2.1.8</ecNumber>
    </recommendedName>
</protein>
<feature type="compositionally biased region" description="Basic residues" evidence="6">
    <location>
        <begin position="250"/>
        <end position="260"/>
    </location>
</feature>
<evidence type="ECO:0000313" key="9">
    <source>
        <dbReference type="Proteomes" id="UP001231518"/>
    </source>
</evidence>
<organism evidence="8 9">
    <name type="scientific">Mythimna separata</name>
    <name type="common">Oriental armyworm</name>
    <name type="synonym">Pseudaletia separata</name>
    <dbReference type="NCBI Taxonomy" id="271217"/>
    <lineage>
        <taxon>Eukaryota</taxon>
        <taxon>Metazoa</taxon>
        <taxon>Ecdysozoa</taxon>
        <taxon>Arthropoda</taxon>
        <taxon>Hexapoda</taxon>
        <taxon>Insecta</taxon>
        <taxon>Pterygota</taxon>
        <taxon>Neoptera</taxon>
        <taxon>Endopterygota</taxon>
        <taxon>Lepidoptera</taxon>
        <taxon>Glossata</taxon>
        <taxon>Ditrysia</taxon>
        <taxon>Noctuoidea</taxon>
        <taxon>Noctuidae</taxon>
        <taxon>Noctuinae</taxon>
        <taxon>Hadenini</taxon>
        <taxon>Mythimna</taxon>
    </lineage>
</organism>
<gene>
    <name evidence="8" type="ORF">PYW07_002884</name>
</gene>
<evidence type="ECO:0000256" key="3">
    <source>
        <dbReference type="ARBA" id="ARBA00023235"/>
    </source>
</evidence>